<dbReference type="SUPFAM" id="SSF52172">
    <property type="entry name" value="CheY-like"/>
    <property type="match status" value="1"/>
</dbReference>
<organism evidence="2 3">
    <name type="scientific">Streptomyces carpinensis</name>
    <dbReference type="NCBI Taxonomy" id="66369"/>
    <lineage>
        <taxon>Bacteria</taxon>
        <taxon>Bacillati</taxon>
        <taxon>Actinomycetota</taxon>
        <taxon>Actinomycetes</taxon>
        <taxon>Kitasatosporales</taxon>
        <taxon>Streptomycetaceae</taxon>
        <taxon>Streptomyces</taxon>
    </lineage>
</organism>
<dbReference type="InterPro" id="IPR005561">
    <property type="entry name" value="ANTAR"/>
</dbReference>
<dbReference type="EMBL" id="JBEPCU010000437">
    <property type="protein sequence ID" value="MER6979817.1"/>
    <property type="molecule type" value="Genomic_DNA"/>
</dbReference>
<evidence type="ECO:0000313" key="2">
    <source>
        <dbReference type="EMBL" id="MER6979817.1"/>
    </source>
</evidence>
<dbReference type="PROSITE" id="PS50921">
    <property type="entry name" value="ANTAR"/>
    <property type="match status" value="1"/>
</dbReference>
<feature type="domain" description="ANTAR" evidence="1">
    <location>
        <begin position="11"/>
        <end position="72"/>
    </location>
</feature>
<evidence type="ECO:0000313" key="3">
    <source>
        <dbReference type="Proteomes" id="UP001458415"/>
    </source>
</evidence>
<dbReference type="Gene3D" id="1.10.10.10">
    <property type="entry name" value="Winged helix-like DNA-binding domain superfamily/Winged helix DNA-binding domain"/>
    <property type="match status" value="1"/>
</dbReference>
<reference evidence="2 3" key="1">
    <citation type="submission" date="2024-06" db="EMBL/GenBank/DDBJ databases">
        <title>The Natural Products Discovery Center: Release of the First 8490 Sequenced Strains for Exploring Actinobacteria Biosynthetic Diversity.</title>
        <authorList>
            <person name="Kalkreuter E."/>
            <person name="Kautsar S.A."/>
            <person name="Yang D."/>
            <person name="Bader C.D."/>
            <person name="Teijaro C.N."/>
            <person name="Fluegel L."/>
            <person name="Davis C.M."/>
            <person name="Simpson J.R."/>
            <person name="Lauterbach L."/>
            <person name="Steele A.D."/>
            <person name="Gui C."/>
            <person name="Meng S."/>
            <person name="Li G."/>
            <person name="Viehrig K."/>
            <person name="Ye F."/>
            <person name="Su P."/>
            <person name="Kiefer A.F."/>
            <person name="Nichols A."/>
            <person name="Cepeda A.J."/>
            <person name="Yan W."/>
            <person name="Fan B."/>
            <person name="Jiang Y."/>
            <person name="Adhikari A."/>
            <person name="Zheng C.-J."/>
            <person name="Schuster L."/>
            <person name="Cowan T.M."/>
            <person name="Smanski M.J."/>
            <person name="Chevrette M.G."/>
            <person name="De Carvalho L.P.S."/>
            <person name="Shen B."/>
        </authorList>
    </citation>
    <scope>NUCLEOTIDE SEQUENCE [LARGE SCALE GENOMIC DNA]</scope>
    <source>
        <strain evidence="2 3">NPDC000634</strain>
    </source>
</reference>
<dbReference type="SMART" id="SM01012">
    <property type="entry name" value="ANTAR"/>
    <property type="match status" value="1"/>
</dbReference>
<name>A0ABV1W6J8_9ACTN</name>
<dbReference type="Pfam" id="PF03861">
    <property type="entry name" value="ANTAR"/>
    <property type="match status" value="1"/>
</dbReference>
<comment type="caution">
    <text evidence="2">The sequence shown here is derived from an EMBL/GenBank/DDBJ whole genome shotgun (WGS) entry which is preliminary data.</text>
</comment>
<evidence type="ECO:0000259" key="1">
    <source>
        <dbReference type="PROSITE" id="PS50921"/>
    </source>
</evidence>
<dbReference type="Proteomes" id="UP001458415">
    <property type="component" value="Unassembled WGS sequence"/>
</dbReference>
<dbReference type="InterPro" id="IPR036388">
    <property type="entry name" value="WH-like_DNA-bd_sf"/>
</dbReference>
<gene>
    <name evidence="2" type="ORF">ABT317_23295</name>
</gene>
<proteinExistence type="predicted"/>
<sequence length="117" mass="13252">MPEQDDHIGKIAALEEEIAHMRRAVVSHAVIDQAIGVVLVYGGVRPDTGWEILKEVSQHTNTKLREVAEYLVQWPYCEWLPPKIRHTLDAALQRQRGSPELSATAAHPPRLPECRCR</sequence>
<dbReference type="InterPro" id="IPR011006">
    <property type="entry name" value="CheY-like_superfamily"/>
</dbReference>
<accession>A0ABV1W6J8</accession>
<dbReference type="RefSeq" id="WP_244217531.1">
    <property type="nucleotide sequence ID" value="NZ_MUBM01000357.1"/>
</dbReference>
<protein>
    <submittedName>
        <fullName evidence="2">ANTAR domain-containing protein</fullName>
    </submittedName>
</protein>
<keyword evidence="3" id="KW-1185">Reference proteome</keyword>